<dbReference type="Proteomes" id="UP000091857">
    <property type="component" value="Chromosome 9"/>
</dbReference>
<gene>
    <name evidence="1" type="ORF">MANES_09G078100v8</name>
</gene>
<sequence>MVGYEEQLLSGGQQLSLSQPDPLVLELNRLQNLHKEKDRELGAAHAEIKALKTTEVSKDKAIEELSNEVIKLDQKLSVTENLLEHKNLEIKKLTDEKKDALAAQYAAESTLRRLHANLKDDDSLPIESFIAPLEAEIKMHKNEIAALQEDKKAMERLNKSKEAALLEAERILRSALERALMVEEVQNQNYELKRQIEICQEENRILEKTNRQKVLEVEKLSQTIQELEEAILAGGAAANTVRDYKRRISELNEEKRLLERELARAKVSANRVATVVANEWKDENDKVMPVKQWLEERRLMQAEMQRLRDKLAVADRSAKAEEQLKDKFKLRLKTLEEGLKHVSSFSVNSPKPAKTSNILGFLTSSGGLRKRSSSQPRGSTINSNTPLRQPNIENENANAARELKQADSFKKKYCSAENKMRNSLWASRSKIIDSSVKENTELKENTDANINKYKNDETAISVELKNKAGGIEDLRGKGTTQPECEDVVSGFLYDRLQKEVINLRKSCEAKGSSLDAKDREIQILMKKVAALNKAIEIESKKVKREIAAGEKEAVSAKVDHTNKFGSMNSTRRLMTHYIYTVSHCSMIF</sequence>
<accession>A0ACB7H684</accession>
<evidence type="ECO:0000313" key="2">
    <source>
        <dbReference type="Proteomes" id="UP000091857"/>
    </source>
</evidence>
<proteinExistence type="predicted"/>
<reference evidence="2" key="1">
    <citation type="journal article" date="2016" name="Nat. Biotechnol.">
        <title>Sequencing wild and cultivated cassava and related species reveals extensive interspecific hybridization and genetic diversity.</title>
        <authorList>
            <person name="Bredeson J.V."/>
            <person name="Lyons J.B."/>
            <person name="Prochnik S.E."/>
            <person name="Wu G.A."/>
            <person name="Ha C.M."/>
            <person name="Edsinger-Gonzales E."/>
            <person name="Grimwood J."/>
            <person name="Schmutz J."/>
            <person name="Rabbi I.Y."/>
            <person name="Egesi C."/>
            <person name="Nauluvula P."/>
            <person name="Lebot V."/>
            <person name="Ndunguru J."/>
            <person name="Mkamilo G."/>
            <person name="Bart R.S."/>
            <person name="Setter T.L."/>
            <person name="Gleadow R.M."/>
            <person name="Kulakow P."/>
            <person name="Ferguson M.E."/>
            <person name="Rounsley S."/>
            <person name="Rokhsar D.S."/>
        </authorList>
    </citation>
    <scope>NUCLEOTIDE SEQUENCE [LARGE SCALE GENOMIC DNA]</scope>
    <source>
        <strain evidence="2">cv. AM560-2</strain>
    </source>
</reference>
<name>A0ACB7H684_MANES</name>
<organism evidence="1 2">
    <name type="scientific">Manihot esculenta</name>
    <name type="common">Cassava</name>
    <name type="synonym">Jatropha manihot</name>
    <dbReference type="NCBI Taxonomy" id="3983"/>
    <lineage>
        <taxon>Eukaryota</taxon>
        <taxon>Viridiplantae</taxon>
        <taxon>Streptophyta</taxon>
        <taxon>Embryophyta</taxon>
        <taxon>Tracheophyta</taxon>
        <taxon>Spermatophyta</taxon>
        <taxon>Magnoliopsida</taxon>
        <taxon>eudicotyledons</taxon>
        <taxon>Gunneridae</taxon>
        <taxon>Pentapetalae</taxon>
        <taxon>rosids</taxon>
        <taxon>fabids</taxon>
        <taxon>Malpighiales</taxon>
        <taxon>Euphorbiaceae</taxon>
        <taxon>Crotonoideae</taxon>
        <taxon>Manihoteae</taxon>
        <taxon>Manihot</taxon>
    </lineage>
</organism>
<comment type="caution">
    <text evidence="1">The sequence shown here is derived from an EMBL/GenBank/DDBJ whole genome shotgun (WGS) entry which is preliminary data.</text>
</comment>
<protein>
    <submittedName>
        <fullName evidence="1">Uncharacterized protein</fullName>
    </submittedName>
</protein>
<keyword evidence="2" id="KW-1185">Reference proteome</keyword>
<dbReference type="EMBL" id="CM004395">
    <property type="protein sequence ID" value="KAG8647525.1"/>
    <property type="molecule type" value="Genomic_DNA"/>
</dbReference>
<evidence type="ECO:0000313" key="1">
    <source>
        <dbReference type="EMBL" id="KAG8647525.1"/>
    </source>
</evidence>